<dbReference type="RefSeq" id="WP_071928325.1">
    <property type="nucleotide sequence ID" value="NZ_CP018082.1"/>
</dbReference>
<sequence length="85" mass="8729">MVESNEHAIITKADLRQLLDAAAPDARLVLSEGKVGIHSGSDDAGGGILVISRADLVGSLGDPGDERRLAELAAVLDSDIRLLGA</sequence>
<keyword evidence="2" id="KW-1185">Reference proteome</keyword>
<accession>A0A1J0VSW4</accession>
<evidence type="ECO:0000313" key="1">
    <source>
        <dbReference type="EMBL" id="APE35139.1"/>
    </source>
</evidence>
<dbReference type="Proteomes" id="UP000183810">
    <property type="component" value="Chromosome"/>
</dbReference>
<organism evidence="1 2">
    <name type="scientific">Nocardia mangyaensis</name>
    <dbReference type="NCBI Taxonomy" id="2213200"/>
    <lineage>
        <taxon>Bacteria</taxon>
        <taxon>Bacillati</taxon>
        <taxon>Actinomycetota</taxon>
        <taxon>Actinomycetes</taxon>
        <taxon>Mycobacteriales</taxon>
        <taxon>Nocardiaceae</taxon>
        <taxon>Nocardia</taxon>
    </lineage>
</organism>
<dbReference type="KEGG" id="nsl:BOX37_15620"/>
<reference evidence="1" key="1">
    <citation type="submission" date="2016-11" db="EMBL/GenBank/DDBJ databases">
        <authorList>
            <person name="Jaros S."/>
            <person name="Januszkiewicz K."/>
            <person name="Wedrychowicz H."/>
        </authorList>
    </citation>
    <scope>NUCLEOTIDE SEQUENCE [LARGE SCALE GENOMIC DNA]</scope>
    <source>
        <strain evidence="1">Y48</strain>
    </source>
</reference>
<dbReference type="OrthoDB" id="4560311at2"/>
<gene>
    <name evidence="1" type="ORF">BOX37_15620</name>
</gene>
<dbReference type="EMBL" id="CP018082">
    <property type="protein sequence ID" value="APE35139.1"/>
    <property type="molecule type" value="Genomic_DNA"/>
</dbReference>
<dbReference type="AlphaFoldDB" id="A0A1J0VSW4"/>
<proteinExistence type="predicted"/>
<protein>
    <submittedName>
        <fullName evidence="1">Uncharacterized protein</fullName>
    </submittedName>
</protein>
<evidence type="ECO:0000313" key="2">
    <source>
        <dbReference type="Proteomes" id="UP000183810"/>
    </source>
</evidence>
<name>A0A1J0VSW4_9NOCA</name>